<dbReference type="PROSITE" id="PS00455">
    <property type="entry name" value="AMP_BINDING"/>
    <property type="match status" value="1"/>
</dbReference>
<dbReference type="InterPro" id="IPR020845">
    <property type="entry name" value="AMP-binding_CS"/>
</dbReference>
<dbReference type="Proteomes" id="UP000032680">
    <property type="component" value="Unassembled WGS sequence"/>
</dbReference>
<feature type="domain" description="AMP-dependent synthetase/ligase" evidence="1">
    <location>
        <begin position="52"/>
        <end position="412"/>
    </location>
</feature>
<organism evidence="3 4">
    <name type="scientific">Acidisphaera rubrifaciens HS-AP3</name>
    <dbReference type="NCBI Taxonomy" id="1231350"/>
    <lineage>
        <taxon>Bacteria</taxon>
        <taxon>Pseudomonadati</taxon>
        <taxon>Pseudomonadota</taxon>
        <taxon>Alphaproteobacteria</taxon>
        <taxon>Acetobacterales</taxon>
        <taxon>Acetobacteraceae</taxon>
        <taxon>Acidisphaera</taxon>
    </lineage>
</organism>
<dbReference type="Pfam" id="PF13193">
    <property type="entry name" value="AMP-binding_C"/>
    <property type="match status" value="1"/>
</dbReference>
<dbReference type="PANTHER" id="PTHR43767">
    <property type="entry name" value="LONG-CHAIN-FATTY-ACID--COA LIGASE"/>
    <property type="match status" value="1"/>
</dbReference>
<dbReference type="GO" id="GO:0016878">
    <property type="term" value="F:acid-thiol ligase activity"/>
    <property type="evidence" value="ECO:0007669"/>
    <property type="project" value="UniProtKB-ARBA"/>
</dbReference>
<dbReference type="InterPro" id="IPR042099">
    <property type="entry name" value="ANL_N_sf"/>
</dbReference>
<dbReference type="InterPro" id="IPR050237">
    <property type="entry name" value="ATP-dep_AMP-bd_enzyme"/>
</dbReference>
<proteinExistence type="predicted"/>
<dbReference type="PANTHER" id="PTHR43767:SF1">
    <property type="entry name" value="NONRIBOSOMAL PEPTIDE SYNTHASE PES1 (EUROFUNG)-RELATED"/>
    <property type="match status" value="1"/>
</dbReference>
<feature type="domain" description="AMP-binding enzyme C-terminal" evidence="2">
    <location>
        <begin position="462"/>
        <end position="538"/>
    </location>
</feature>
<gene>
    <name evidence="3" type="ORF">Asru_0741_02</name>
</gene>
<dbReference type="RefSeq" id="WP_084623835.1">
    <property type="nucleotide sequence ID" value="NZ_BANB01000740.1"/>
</dbReference>
<dbReference type="OrthoDB" id="9803968at2"/>
<sequence>MAATDGPQDAARPQDRFWAAERLGGVPRMETHFGRRMRCFPERPLSLAAMLAAQVARDPARAAIAEGPLTLSYGELDARAARLAAGLAARGIAAGDRVALLLGNCWEFLALLFACARLGAIVVPIGTRQRMAELAFLLDDCGAKILVFEAAYADAVPPPAMLAAAPLLVATRGEVAGATPFAALMDGSGAERAAVPADEEATAVLLYTSGTTGRPKGACLTHLGLVHSALSFARCFALDDADRGLVAVPLAHVTGLVGVALTTLAVGGCVALMHAPYKTDAFLALLAEARVSFTILVPAIYTLCAMHPDLPRHDLSAWRVGGFGGAPMPVATIARMAEALPALQLLNAYGATETTSPATIMPRSCWRDQMDSVGQVVPCGELRVLDEDGQPVPPGTAGELWIAGPMVVPGYWNRPEANRAEFANGFWRSGDIGSMDSGGFVRLFDRRKDMINRAGYKIFSAEVEGVLSALAGVQECAIVGRPDPVLGERVHAFVVPAPGCVLDGDAVRAHCAGLLADYKVPETVTIDAAPLPRNANGKILKAALRERLARA</sequence>
<dbReference type="Pfam" id="PF00501">
    <property type="entry name" value="AMP-binding"/>
    <property type="match status" value="1"/>
</dbReference>
<name>A0A0D6P9H3_9PROT</name>
<dbReference type="InterPro" id="IPR000873">
    <property type="entry name" value="AMP-dep_synth/lig_dom"/>
</dbReference>
<keyword evidence="4" id="KW-1185">Reference proteome</keyword>
<evidence type="ECO:0000259" key="2">
    <source>
        <dbReference type="Pfam" id="PF13193"/>
    </source>
</evidence>
<comment type="caution">
    <text evidence="3">The sequence shown here is derived from an EMBL/GenBank/DDBJ whole genome shotgun (WGS) entry which is preliminary data.</text>
</comment>
<evidence type="ECO:0000313" key="3">
    <source>
        <dbReference type="EMBL" id="GAN78302.1"/>
    </source>
</evidence>
<dbReference type="SUPFAM" id="SSF56801">
    <property type="entry name" value="Acetyl-CoA synthetase-like"/>
    <property type="match status" value="1"/>
</dbReference>
<evidence type="ECO:0000313" key="4">
    <source>
        <dbReference type="Proteomes" id="UP000032680"/>
    </source>
</evidence>
<dbReference type="AlphaFoldDB" id="A0A0D6P9H3"/>
<protein>
    <submittedName>
        <fullName evidence="3">Fatty-acid (Long-chain)--CoA ligase</fullName>
    </submittedName>
</protein>
<reference evidence="3 4" key="1">
    <citation type="submission" date="2012-11" db="EMBL/GenBank/DDBJ databases">
        <title>Whole genome sequence of Acidisphaera rubrifaciens HS-AP3.</title>
        <authorList>
            <person name="Azuma Y."/>
            <person name="Higashiura N."/>
            <person name="Hirakawa H."/>
            <person name="Matsushita K."/>
        </authorList>
    </citation>
    <scope>NUCLEOTIDE SEQUENCE [LARGE SCALE GENOMIC DNA]</scope>
    <source>
        <strain evidence="3 4">HS-AP3</strain>
    </source>
</reference>
<keyword evidence="3" id="KW-0436">Ligase</keyword>
<dbReference type="InterPro" id="IPR025110">
    <property type="entry name" value="AMP-bd_C"/>
</dbReference>
<dbReference type="InterPro" id="IPR045851">
    <property type="entry name" value="AMP-bd_C_sf"/>
</dbReference>
<dbReference type="Gene3D" id="3.30.300.30">
    <property type="match status" value="1"/>
</dbReference>
<dbReference type="Gene3D" id="3.40.50.12780">
    <property type="entry name" value="N-terminal domain of ligase-like"/>
    <property type="match status" value="1"/>
</dbReference>
<dbReference type="EMBL" id="BANB01000740">
    <property type="protein sequence ID" value="GAN78302.1"/>
    <property type="molecule type" value="Genomic_DNA"/>
</dbReference>
<accession>A0A0D6P9H3</accession>
<evidence type="ECO:0000259" key="1">
    <source>
        <dbReference type="Pfam" id="PF00501"/>
    </source>
</evidence>